<protein>
    <recommendedName>
        <fullName evidence="1">site-specific DNA-methyltransferase (adenine-specific)</fullName>
        <ecNumber evidence="1">2.1.1.72</ecNumber>
    </recommendedName>
</protein>
<keyword evidence="2 10" id="KW-0489">Methyltransferase</keyword>
<organism evidence="10 11">
    <name type="scientific">Lacticaseibacillus suilingensis</name>
    <dbReference type="NCBI Taxonomy" id="2799577"/>
    <lineage>
        <taxon>Bacteria</taxon>
        <taxon>Bacillati</taxon>
        <taxon>Bacillota</taxon>
        <taxon>Bacilli</taxon>
        <taxon>Lactobacillales</taxon>
        <taxon>Lactobacillaceae</taxon>
        <taxon>Lacticaseibacillus</taxon>
    </lineage>
</organism>
<dbReference type="EMBL" id="JBHTOA010000047">
    <property type="protein sequence ID" value="MFD1400051.1"/>
    <property type="molecule type" value="Genomic_DNA"/>
</dbReference>
<evidence type="ECO:0000256" key="2">
    <source>
        <dbReference type="ARBA" id="ARBA00022603"/>
    </source>
</evidence>
<dbReference type="InterPro" id="IPR046818">
    <property type="entry name" value="MmeI_C"/>
</dbReference>
<dbReference type="InterPro" id="IPR046817">
    <property type="entry name" value="MmeI_N"/>
</dbReference>
<keyword evidence="11" id="KW-1185">Reference proteome</keyword>
<feature type="domain" description="MmeI-like target recognition" evidence="7">
    <location>
        <begin position="638"/>
        <end position="840"/>
    </location>
</feature>
<dbReference type="InterPro" id="IPR046816">
    <property type="entry name" value="MmeI_Mtase"/>
</dbReference>
<dbReference type="GO" id="GO:0008168">
    <property type="term" value="F:methyltransferase activity"/>
    <property type="evidence" value="ECO:0007669"/>
    <property type="project" value="UniProtKB-KW"/>
</dbReference>
<dbReference type="Pfam" id="PF20465">
    <property type="entry name" value="MmeI_hel"/>
    <property type="match status" value="1"/>
</dbReference>
<dbReference type="Pfam" id="PF20466">
    <property type="entry name" value="MmeI_TRD"/>
    <property type="match status" value="1"/>
</dbReference>
<dbReference type="SUPFAM" id="SSF53335">
    <property type="entry name" value="S-adenosyl-L-methionine-dependent methyltransferases"/>
    <property type="match status" value="1"/>
</dbReference>
<dbReference type="Pfam" id="PF20464">
    <property type="entry name" value="MmeI_N"/>
    <property type="match status" value="1"/>
</dbReference>
<comment type="catalytic activity">
    <reaction evidence="4">
        <text>a 2'-deoxyadenosine in DNA + S-adenosyl-L-methionine = an N(6)-methyl-2'-deoxyadenosine in DNA + S-adenosyl-L-homocysteine + H(+)</text>
        <dbReference type="Rhea" id="RHEA:15197"/>
        <dbReference type="Rhea" id="RHEA-COMP:12418"/>
        <dbReference type="Rhea" id="RHEA-COMP:12419"/>
        <dbReference type="ChEBI" id="CHEBI:15378"/>
        <dbReference type="ChEBI" id="CHEBI:57856"/>
        <dbReference type="ChEBI" id="CHEBI:59789"/>
        <dbReference type="ChEBI" id="CHEBI:90615"/>
        <dbReference type="ChEBI" id="CHEBI:90616"/>
        <dbReference type="EC" id="2.1.1.72"/>
    </reaction>
</comment>
<evidence type="ECO:0000259" key="9">
    <source>
        <dbReference type="Pfam" id="PF20473"/>
    </source>
</evidence>
<dbReference type="Gene3D" id="3.40.50.150">
    <property type="entry name" value="Vaccinia Virus protein VP39"/>
    <property type="match status" value="1"/>
</dbReference>
<dbReference type="Proteomes" id="UP001597199">
    <property type="component" value="Unassembled WGS sequence"/>
</dbReference>
<reference evidence="11" key="1">
    <citation type="journal article" date="2019" name="Int. J. Syst. Evol. Microbiol.">
        <title>The Global Catalogue of Microorganisms (GCM) 10K type strain sequencing project: providing services to taxonomists for standard genome sequencing and annotation.</title>
        <authorList>
            <consortium name="The Broad Institute Genomics Platform"/>
            <consortium name="The Broad Institute Genome Sequencing Center for Infectious Disease"/>
            <person name="Wu L."/>
            <person name="Ma J."/>
        </authorList>
    </citation>
    <scope>NUCLEOTIDE SEQUENCE [LARGE SCALE GENOMIC DNA]</scope>
    <source>
        <strain evidence="11">CCM 9110</strain>
    </source>
</reference>
<dbReference type="RefSeq" id="WP_204119710.1">
    <property type="nucleotide sequence ID" value="NZ_BOLV01000023.1"/>
</dbReference>
<proteinExistence type="predicted"/>
<dbReference type="Pfam" id="PF20467">
    <property type="entry name" value="MmeI_C"/>
    <property type="match status" value="1"/>
</dbReference>
<dbReference type="GO" id="GO:0032259">
    <property type="term" value="P:methylation"/>
    <property type="evidence" value="ECO:0007669"/>
    <property type="project" value="UniProtKB-KW"/>
</dbReference>
<gene>
    <name evidence="10" type="ORF">ACFQ41_12100</name>
</gene>
<evidence type="ECO:0000313" key="10">
    <source>
        <dbReference type="EMBL" id="MFD1400051.1"/>
    </source>
</evidence>
<accession>A0ABW4BJ49</accession>
<dbReference type="PANTHER" id="PTHR33841:SF1">
    <property type="entry name" value="DNA METHYLTRANSFERASE A"/>
    <property type="match status" value="1"/>
</dbReference>
<evidence type="ECO:0000313" key="11">
    <source>
        <dbReference type="Proteomes" id="UP001597199"/>
    </source>
</evidence>
<dbReference type="PANTHER" id="PTHR33841">
    <property type="entry name" value="DNA METHYLTRANSFERASE YEEA-RELATED"/>
    <property type="match status" value="1"/>
</dbReference>
<dbReference type="PRINTS" id="PR00507">
    <property type="entry name" value="N12N6MTFRASE"/>
</dbReference>
<evidence type="ECO:0000259" key="7">
    <source>
        <dbReference type="Pfam" id="PF20466"/>
    </source>
</evidence>
<dbReference type="InterPro" id="IPR046820">
    <property type="entry name" value="MmeI_TRD"/>
</dbReference>
<evidence type="ECO:0000256" key="1">
    <source>
        <dbReference type="ARBA" id="ARBA00011900"/>
    </source>
</evidence>
<evidence type="ECO:0000256" key="3">
    <source>
        <dbReference type="ARBA" id="ARBA00022679"/>
    </source>
</evidence>
<feature type="domain" description="MmeI-like N-terminal" evidence="5">
    <location>
        <begin position="10"/>
        <end position="187"/>
    </location>
</feature>
<dbReference type="Pfam" id="PF20473">
    <property type="entry name" value="MmeI_Mtase"/>
    <property type="match status" value="1"/>
</dbReference>
<dbReference type="InterPro" id="IPR029063">
    <property type="entry name" value="SAM-dependent_MTases_sf"/>
</dbReference>
<evidence type="ECO:0000259" key="5">
    <source>
        <dbReference type="Pfam" id="PF20464"/>
    </source>
</evidence>
<feature type="domain" description="MmeI-like C-terminal" evidence="8">
    <location>
        <begin position="844"/>
        <end position="920"/>
    </location>
</feature>
<evidence type="ECO:0000259" key="6">
    <source>
        <dbReference type="Pfam" id="PF20465"/>
    </source>
</evidence>
<sequence>MLRPNEQRDAANEFVKRWQHRGNERQDSQTFWLDLLETVYGISQPGEYISFEDQVHLDHTSFIDGYITATNVMIEQKGRTKDLRKGIKQSDGTFLTPFQQAQRYAMNLPYSQRPRWIITCNFIEFYVYDMERPGGDPAIITLADLPKECYRLDFLVDQANPHLEKEMQVSMQAGELVGQIYDELLKQYRDPSSAETQRSINQLSVRLVFCLYAEDAGIFGRHGMFHDYLADFETRFLRNAVIDLFQVLDTPINKRDPYLDEKLAEFPYVNGGMFADEDIEIPQFTDELRALLLEHASADFDWSQISPTIFGAVFESTLNPETRRQGGMHYTSIENIHKLIDPLFLNELRTELEDIKKLKQPATVKRRAVAFQDKLAGLTFLDPACGSGNFLTETYLSLRKLENDAIRLIYGDQNMLALEKQIIKVSIQQFYGFEINDFAVSVGKTALWIAESQMMEETKSIVYTNIDFLPLKTYTNITEGNALRFSWSALVPATHLNYIIGNPPFNGARLMSKAQKGDLEQVDPQVAGIGNLDYVAGWYLKAAQLMQGHNIRAAFVSTNSITQGEQVALLWRPMFERYHMHIDYAYRTFKWTSEAKEKAAVFCVIVGFSRIGDLQKVIYTSSGQPELVKHINPYLVDAKDAFIESRQKPICDVPSIGIGNKPIDDGNYLFDEAEMKAFIKAEPASKPYFKPWYGSREFINRKPRYCLWIGDATPSELRKMPHVLERIQKVQEFRLASKSAGTRKLAERPTRFHVENMPKGNFLVIPRHSGEHRRYVPIGFMAPENLVGDAVLLIPDANLYEFGVLTSNVHMAWMRTVAGRLEMRYRYSAKVVYNNFPWPHVTADQQAKIAETAQQILTARALYPDSTYADLYDERTMPSELRKAHQNNDRAVMRAYGMDVATTTESDSVAKLFTLYAHLAK</sequence>
<feature type="domain" description="MmeI-like helicase spacer" evidence="6">
    <location>
        <begin position="199"/>
        <end position="274"/>
    </location>
</feature>
<evidence type="ECO:0000259" key="8">
    <source>
        <dbReference type="Pfam" id="PF20467"/>
    </source>
</evidence>
<dbReference type="EC" id="2.1.1.72" evidence="1"/>
<comment type="caution">
    <text evidence="10">The sequence shown here is derived from an EMBL/GenBank/DDBJ whole genome shotgun (WGS) entry which is preliminary data.</text>
</comment>
<feature type="domain" description="MmeI-like DNA-methyltransferase" evidence="9">
    <location>
        <begin position="365"/>
        <end position="619"/>
    </location>
</feature>
<dbReference type="InterPro" id="IPR046819">
    <property type="entry name" value="MmeI_hel"/>
</dbReference>
<dbReference type="PROSITE" id="PS00092">
    <property type="entry name" value="N6_MTASE"/>
    <property type="match status" value="1"/>
</dbReference>
<name>A0ABW4BJ49_9LACO</name>
<keyword evidence="3" id="KW-0808">Transferase</keyword>
<evidence type="ECO:0000256" key="4">
    <source>
        <dbReference type="ARBA" id="ARBA00047942"/>
    </source>
</evidence>
<dbReference type="InterPro" id="IPR050953">
    <property type="entry name" value="N4_N6_ade-DNA_methylase"/>
</dbReference>
<dbReference type="InterPro" id="IPR002052">
    <property type="entry name" value="DNA_methylase_N6_adenine_CS"/>
</dbReference>